<dbReference type="OrthoDB" id="428577at2759"/>
<proteinExistence type="predicted"/>
<feature type="region of interest" description="Disordered" evidence="1">
    <location>
        <begin position="123"/>
        <end position="154"/>
    </location>
</feature>
<dbReference type="Proteomes" id="UP000027586">
    <property type="component" value="Unassembled WGS sequence"/>
</dbReference>
<gene>
    <name evidence="2" type="ORF">LCOR_06495.1</name>
</gene>
<evidence type="ECO:0008006" key="4">
    <source>
        <dbReference type="Google" id="ProtNLM"/>
    </source>
</evidence>
<evidence type="ECO:0000313" key="2">
    <source>
        <dbReference type="EMBL" id="CDH55347.1"/>
    </source>
</evidence>
<evidence type="ECO:0000313" key="3">
    <source>
        <dbReference type="Proteomes" id="UP000027586"/>
    </source>
</evidence>
<accession>A0A068S0G4</accession>
<dbReference type="InterPro" id="IPR029071">
    <property type="entry name" value="Ubiquitin-like_domsf"/>
</dbReference>
<organism evidence="2 3">
    <name type="scientific">Lichtheimia corymbifera JMRC:FSU:9682</name>
    <dbReference type="NCBI Taxonomy" id="1263082"/>
    <lineage>
        <taxon>Eukaryota</taxon>
        <taxon>Fungi</taxon>
        <taxon>Fungi incertae sedis</taxon>
        <taxon>Mucoromycota</taxon>
        <taxon>Mucoromycotina</taxon>
        <taxon>Mucoromycetes</taxon>
        <taxon>Mucorales</taxon>
        <taxon>Lichtheimiaceae</taxon>
        <taxon>Lichtheimia</taxon>
    </lineage>
</organism>
<dbReference type="VEuPathDB" id="FungiDB:LCOR_06495.1"/>
<feature type="compositionally biased region" description="Acidic residues" evidence="1">
    <location>
        <begin position="128"/>
        <end position="141"/>
    </location>
</feature>
<protein>
    <recommendedName>
        <fullName evidence="4">Ubiquitin-like domain-containing protein</fullName>
    </recommendedName>
</protein>
<keyword evidence="3" id="KW-1185">Reference proteome</keyword>
<sequence>MPRSSRRVCRAHCVPFSVLVAFKHLFYMIPPEKPLYIRARRDKTVVFLCYHPSDTIATIKDKLCAAIPSSGKKADDMRLYIRRSDGEGYNLLNDASKASASGIQNETEIYFVYGDQGRWEEVHASEYEPLDDGDEEMEEDNIPSGKKEKGKGRA</sequence>
<dbReference type="EMBL" id="CBTN010000029">
    <property type="protein sequence ID" value="CDH55347.1"/>
    <property type="molecule type" value="Genomic_DNA"/>
</dbReference>
<dbReference type="STRING" id="1263082.A0A068S0G4"/>
<dbReference type="AlphaFoldDB" id="A0A068S0G4"/>
<comment type="caution">
    <text evidence="2">The sequence shown here is derived from an EMBL/GenBank/DDBJ whole genome shotgun (WGS) entry which is preliminary data.</text>
</comment>
<evidence type="ECO:0000256" key="1">
    <source>
        <dbReference type="SAM" id="MobiDB-lite"/>
    </source>
</evidence>
<dbReference type="SUPFAM" id="SSF54236">
    <property type="entry name" value="Ubiquitin-like"/>
    <property type="match status" value="1"/>
</dbReference>
<reference evidence="2" key="1">
    <citation type="submission" date="2013-08" db="EMBL/GenBank/DDBJ databases">
        <title>Gene expansion shapes genome architecture in the human pathogen Lichtheimia corymbifera: an evolutionary genomics analysis in the ancient terrestrial Mucorales (Mucoromycotina).</title>
        <authorList>
            <person name="Schwartze V.U."/>
            <person name="Winter S."/>
            <person name="Shelest E."/>
            <person name="Marcet-Houben M."/>
            <person name="Horn F."/>
            <person name="Wehner S."/>
            <person name="Hoffmann K."/>
            <person name="Riege K."/>
            <person name="Sammeth M."/>
            <person name="Nowrousian M."/>
            <person name="Valiante V."/>
            <person name="Linde J."/>
            <person name="Jacobsen I.D."/>
            <person name="Marz M."/>
            <person name="Brakhage A.A."/>
            <person name="Gabaldon T."/>
            <person name="Bocker S."/>
            <person name="Voigt K."/>
        </authorList>
    </citation>
    <scope>NUCLEOTIDE SEQUENCE [LARGE SCALE GENOMIC DNA]</scope>
    <source>
        <strain evidence="2">FSU 9682</strain>
    </source>
</reference>
<name>A0A068S0G4_9FUNG</name>
<dbReference type="Gene3D" id="3.10.20.90">
    <property type="entry name" value="Phosphatidylinositol 3-kinase Catalytic Subunit, Chain A, domain 1"/>
    <property type="match status" value="1"/>
</dbReference>